<dbReference type="EMBL" id="JAKGSG010000062">
    <property type="protein sequence ID" value="MCF4123473.1"/>
    <property type="molecule type" value="Genomic_DNA"/>
</dbReference>
<protein>
    <submittedName>
        <fullName evidence="3">Secretion protein HlyD</fullName>
    </submittedName>
</protein>
<dbReference type="AlphaFoldDB" id="A0AA41QHW5"/>
<gene>
    <name evidence="3" type="ORF">L1785_21125</name>
</gene>
<dbReference type="Gene3D" id="2.40.420.20">
    <property type="match status" value="1"/>
</dbReference>
<sequence>MGITRQYVFPIVRIIIWAVIAAALVKIAFTGAELDPPDALQPTGEITQSTIPVGLGTITNAVTVPASVVADAPVDVKATAVGKVSEILAADGAVAGDAEVLKIRLEEPQEPLVATDPETGEETVTERKPKVTITTVKAPTGGTLDVTVLKDEEVSVGETIGTISPGTLSVTGTLTADQQYRLVGASGEAQVTLKGGPAPFTCTGLTIGAAAAPTGGADPAADPAATTTGAVRCAIPAGVTAFAGLGAEIAITNGEAKDVVVVPVSAVLGSAQAGKVWVVAEEGAEPEQREVKLGLTDGQTVQVTEGLAEGDTILEFTPLADGTEAGPDCDDPAAYEAAMASGDMEAARAFEEACFG</sequence>
<name>A0AA41QHW5_9MICO</name>
<accession>A0AA41QHW5</accession>
<evidence type="ECO:0000313" key="4">
    <source>
        <dbReference type="Proteomes" id="UP001165405"/>
    </source>
</evidence>
<dbReference type="InterPro" id="IPR058627">
    <property type="entry name" value="MdtA-like_C"/>
</dbReference>
<dbReference type="GO" id="GO:1990281">
    <property type="term" value="C:efflux pump complex"/>
    <property type="evidence" value="ECO:0007669"/>
    <property type="project" value="TreeGrafter"/>
</dbReference>
<keyword evidence="1" id="KW-1133">Transmembrane helix</keyword>
<evidence type="ECO:0000256" key="1">
    <source>
        <dbReference type="SAM" id="Phobius"/>
    </source>
</evidence>
<dbReference type="RefSeq" id="WP_236091227.1">
    <property type="nucleotide sequence ID" value="NZ_JAKGSG010000062.1"/>
</dbReference>
<dbReference type="PANTHER" id="PTHR30469">
    <property type="entry name" value="MULTIDRUG RESISTANCE PROTEIN MDTA"/>
    <property type="match status" value="1"/>
</dbReference>
<feature type="domain" description="Multidrug resistance protein MdtA-like C-terminal permuted SH3" evidence="2">
    <location>
        <begin position="258"/>
        <end position="313"/>
    </location>
</feature>
<evidence type="ECO:0000259" key="2">
    <source>
        <dbReference type="Pfam" id="PF25967"/>
    </source>
</evidence>
<organism evidence="3 4">
    <name type="scientific">Antribacter soli</name>
    <dbReference type="NCBI Taxonomy" id="2910976"/>
    <lineage>
        <taxon>Bacteria</taxon>
        <taxon>Bacillati</taxon>
        <taxon>Actinomycetota</taxon>
        <taxon>Actinomycetes</taxon>
        <taxon>Micrococcales</taxon>
        <taxon>Promicromonosporaceae</taxon>
        <taxon>Antribacter</taxon>
    </lineage>
</organism>
<keyword evidence="4" id="KW-1185">Reference proteome</keyword>
<comment type="caution">
    <text evidence="3">The sequence shown here is derived from an EMBL/GenBank/DDBJ whole genome shotgun (WGS) entry which is preliminary data.</text>
</comment>
<dbReference type="Proteomes" id="UP001165405">
    <property type="component" value="Unassembled WGS sequence"/>
</dbReference>
<dbReference type="Pfam" id="PF25967">
    <property type="entry name" value="RND-MFP_C"/>
    <property type="match status" value="1"/>
</dbReference>
<keyword evidence="1" id="KW-0812">Transmembrane</keyword>
<evidence type="ECO:0000313" key="3">
    <source>
        <dbReference type="EMBL" id="MCF4123473.1"/>
    </source>
</evidence>
<proteinExistence type="predicted"/>
<reference evidence="3" key="1">
    <citation type="submission" date="2022-01" db="EMBL/GenBank/DDBJ databases">
        <title>Antribacter sp. nov., isolated from Guizhou of China.</title>
        <authorList>
            <person name="Chengliang C."/>
            <person name="Ya Z."/>
        </authorList>
    </citation>
    <scope>NUCLEOTIDE SEQUENCE</scope>
    <source>
        <strain evidence="3">KLBMP 9083</strain>
    </source>
</reference>
<dbReference type="GO" id="GO:0015562">
    <property type="term" value="F:efflux transmembrane transporter activity"/>
    <property type="evidence" value="ECO:0007669"/>
    <property type="project" value="TreeGrafter"/>
</dbReference>
<keyword evidence="1" id="KW-0472">Membrane</keyword>
<feature type="transmembrane region" description="Helical" evidence="1">
    <location>
        <begin position="7"/>
        <end position="29"/>
    </location>
</feature>